<dbReference type="EMBL" id="NJBO01000001">
    <property type="protein sequence ID" value="TKJ44335.1"/>
    <property type="molecule type" value="Genomic_DNA"/>
</dbReference>
<reference evidence="1 2" key="1">
    <citation type="submission" date="2017-06" db="EMBL/GenBank/DDBJ databases">
        <title>Novel microbial phyla capable of carbon fixation and sulfur reduction in deep-sea sediments.</title>
        <authorList>
            <person name="Huang J."/>
            <person name="Baker B."/>
            <person name="Wang Y."/>
        </authorList>
    </citation>
    <scope>NUCLEOTIDE SEQUENCE [LARGE SCALE GENOMIC DNA]</scope>
    <source>
        <strain evidence="1">B3_TA06</strain>
    </source>
</reference>
<dbReference type="Pfam" id="PF14367">
    <property type="entry name" value="DUF4411"/>
    <property type="match status" value="1"/>
</dbReference>
<evidence type="ECO:0000313" key="1">
    <source>
        <dbReference type="EMBL" id="TKJ44335.1"/>
    </source>
</evidence>
<proteinExistence type="predicted"/>
<dbReference type="PIRSF" id="PIRSF008505">
    <property type="entry name" value="UCP008505"/>
    <property type="match status" value="1"/>
</dbReference>
<dbReference type="InterPro" id="IPR016541">
    <property type="entry name" value="UCP008505"/>
</dbReference>
<gene>
    <name evidence="1" type="ORF">CEE36_00930</name>
</gene>
<accession>A0A532VAV7</accession>
<dbReference type="AlphaFoldDB" id="A0A532VAV7"/>
<sequence length="184" mass="21585">MPELFQGYCIDTAPLIDLYRRKYPPDIFPGVLIEIETLVKEGVLVAPRQVLRELEDYEERKKREEQTEEPDKLLEWAKRHKKMFINPDESENNYMGIATQIINEIIPGYGKTLVDEEKEKEDADPFVIALAKLRGWVVINSESSNPPNLNARPKIPDVCAYHKVECIDLLEFFRRQKWVFRHQG</sequence>
<dbReference type="Proteomes" id="UP000317778">
    <property type="component" value="Unassembled WGS sequence"/>
</dbReference>
<evidence type="ECO:0008006" key="3">
    <source>
        <dbReference type="Google" id="ProtNLM"/>
    </source>
</evidence>
<evidence type="ECO:0000313" key="2">
    <source>
        <dbReference type="Proteomes" id="UP000317778"/>
    </source>
</evidence>
<protein>
    <recommendedName>
        <fullName evidence="3">DUF4411 domain-containing protein</fullName>
    </recommendedName>
</protein>
<organism evidence="1 2">
    <name type="scientific">candidate division TA06 bacterium B3_TA06</name>
    <dbReference type="NCBI Taxonomy" id="2012487"/>
    <lineage>
        <taxon>Bacteria</taxon>
        <taxon>Bacteria division TA06</taxon>
    </lineage>
</organism>
<comment type="caution">
    <text evidence="1">The sequence shown here is derived from an EMBL/GenBank/DDBJ whole genome shotgun (WGS) entry which is preliminary data.</text>
</comment>
<name>A0A532VAV7_UNCT6</name>